<accession>A0A499UA15</accession>
<dbReference type="Proteomes" id="UP000463951">
    <property type="component" value="Chromosome"/>
</dbReference>
<reference evidence="2 3" key="1">
    <citation type="journal article" date="2020" name="Int. J. Syst. Evol. Microbiol.">
        <title>Reclassification of Streptomyces castelarensis and Streptomyces sporoclivatus as later heterotypic synonyms of Streptomyces antimycoticus.</title>
        <authorList>
            <person name="Komaki H."/>
            <person name="Tamura T."/>
        </authorList>
    </citation>
    <scope>NUCLEOTIDE SEQUENCE [LARGE SCALE GENOMIC DNA]</scope>
    <source>
        <strain evidence="2 3">NBRC 100767</strain>
    </source>
</reference>
<dbReference type="AlphaFoldDB" id="A0A499UA15"/>
<keyword evidence="1" id="KW-0472">Membrane</keyword>
<organism evidence="2 3">
    <name type="scientific">Streptomyces antimycoticus</name>
    <dbReference type="NCBI Taxonomy" id="68175"/>
    <lineage>
        <taxon>Bacteria</taxon>
        <taxon>Bacillati</taxon>
        <taxon>Actinomycetota</taxon>
        <taxon>Actinomycetes</taxon>
        <taxon>Kitasatosporales</taxon>
        <taxon>Streptomycetaceae</taxon>
        <taxon>Streptomyces</taxon>
        <taxon>Streptomyces violaceusniger group</taxon>
    </lineage>
</organism>
<proteinExistence type="predicted"/>
<sequence length="353" mass="39168">MLNDKDVLEAVRRRLEGRGDGVKLGLPDTARVTWHPLLEGQIVRCIETCRQDERLHYGSIDLSDQPEYDTLSRYRLAPPKDLTRAQKVTLVRRGSVTERSCDGCSNGKNPCPRCQGRGDLPCEPSTACADCRGADSCLRCEGTGHKIRNAPDSQQPAGERVPCRRCGALDAACPTCCGRGHTTCMTCDGRGVRDCPECDRAGTVLHQSCQGAGRTVTWTEATISRTPMTEPVKHPKAGVPYPARELARTSGKWHRVRLTDKETLPKDLTDEFRNLAQSYLAPHEDEIGREATFKYLRLARVEAPQHPHRVYYVFPTNTSPQVVVLPSQQRTWQITAAALGALLVLFLLLRLVS</sequence>
<evidence type="ECO:0000313" key="2">
    <source>
        <dbReference type="EMBL" id="BBJ37395.1"/>
    </source>
</evidence>
<keyword evidence="1" id="KW-1133">Transmembrane helix</keyword>
<gene>
    <name evidence="2" type="ORF">SSPO_001130</name>
</gene>
<name>A0A499UA15_9ACTN</name>
<keyword evidence="1" id="KW-0812">Transmembrane</keyword>
<protein>
    <submittedName>
        <fullName evidence="2">Uncharacterized protein</fullName>
    </submittedName>
</protein>
<feature type="transmembrane region" description="Helical" evidence="1">
    <location>
        <begin position="332"/>
        <end position="352"/>
    </location>
</feature>
<evidence type="ECO:0000313" key="3">
    <source>
        <dbReference type="Proteomes" id="UP000463951"/>
    </source>
</evidence>
<dbReference type="EMBL" id="AP019620">
    <property type="protein sequence ID" value="BBJ37395.1"/>
    <property type="molecule type" value="Genomic_DNA"/>
</dbReference>
<evidence type="ECO:0000256" key="1">
    <source>
        <dbReference type="SAM" id="Phobius"/>
    </source>
</evidence>